<accession>A0AA38CF06</accession>
<dbReference type="AlphaFoldDB" id="A0AA38CF06"/>
<organism evidence="2 3">
    <name type="scientific">Taxus chinensis</name>
    <name type="common">Chinese yew</name>
    <name type="synonym">Taxus wallichiana var. chinensis</name>
    <dbReference type="NCBI Taxonomy" id="29808"/>
    <lineage>
        <taxon>Eukaryota</taxon>
        <taxon>Viridiplantae</taxon>
        <taxon>Streptophyta</taxon>
        <taxon>Embryophyta</taxon>
        <taxon>Tracheophyta</taxon>
        <taxon>Spermatophyta</taxon>
        <taxon>Pinopsida</taxon>
        <taxon>Pinidae</taxon>
        <taxon>Conifers II</taxon>
        <taxon>Cupressales</taxon>
        <taxon>Taxaceae</taxon>
        <taxon>Taxus</taxon>
    </lineage>
</organism>
<keyword evidence="3" id="KW-1185">Reference proteome</keyword>
<proteinExistence type="predicted"/>
<comment type="caution">
    <text evidence="2">The sequence shown here is derived from an EMBL/GenBank/DDBJ whole genome shotgun (WGS) entry which is preliminary data.</text>
</comment>
<feature type="region of interest" description="Disordered" evidence="1">
    <location>
        <begin position="1"/>
        <end position="42"/>
    </location>
</feature>
<evidence type="ECO:0000256" key="1">
    <source>
        <dbReference type="SAM" id="MobiDB-lite"/>
    </source>
</evidence>
<evidence type="ECO:0000313" key="3">
    <source>
        <dbReference type="Proteomes" id="UP000824469"/>
    </source>
</evidence>
<evidence type="ECO:0000313" key="2">
    <source>
        <dbReference type="EMBL" id="KAH9295567.1"/>
    </source>
</evidence>
<dbReference type="Proteomes" id="UP000824469">
    <property type="component" value="Unassembled WGS sequence"/>
</dbReference>
<gene>
    <name evidence="2" type="ORF">KI387_039155</name>
</gene>
<feature type="non-terminal residue" evidence="2">
    <location>
        <position position="58"/>
    </location>
</feature>
<feature type="compositionally biased region" description="Basic and acidic residues" evidence="1">
    <location>
        <begin position="28"/>
        <end position="42"/>
    </location>
</feature>
<sequence length="58" mass="6325">MRETRGSSRFRRSGGKDAQIPFGTCGTKGRETHDSAGSDEKVTMGLEEFGTFGTLKVR</sequence>
<name>A0AA38CF06_TAXCH</name>
<protein>
    <submittedName>
        <fullName evidence="2">Uncharacterized protein</fullName>
    </submittedName>
</protein>
<dbReference type="EMBL" id="JAHRHJ020000011">
    <property type="protein sequence ID" value="KAH9295567.1"/>
    <property type="molecule type" value="Genomic_DNA"/>
</dbReference>
<reference evidence="2 3" key="1">
    <citation type="journal article" date="2021" name="Nat. Plants">
        <title>The Taxus genome provides insights into paclitaxel biosynthesis.</title>
        <authorList>
            <person name="Xiong X."/>
            <person name="Gou J."/>
            <person name="Liao Q."/>
            <person name="Li Y."/>
            <person name="Zhou Q."/>
            <person name="Bi G."/>
            <person name="Li C."/>
            <person name="Du R."/>
            <person name="Wang X."/>
            <person name="Sun T."/>
            <person name="Guo L."/>
            <person name="Liang H."/>
            <person name="Lu P."/>
            <person name="Wu Y."/>
            <person name="Zhang Z."/>
            <person name="Ro D.K."/>
            <person name="Shang Y."/>
            <person name="Huang S."/>
            <person name="Yan J."/>
        </authorList>
    </citation>
    <scope>NUCLEOTIDE SEQUENCE [LARGE SCALE GENOMIC DNA]</scope>
    <source>
        <strain evidence="2">Ta-2019</strain>
    </source>
</reference>